<comment type="caution">
    <text evidence="3">The sequence shown here is derived from an EMBL/GenBank/DDBJ whole genome shotgun (WGS) entry which is preliminary data.</text>
</comment>
<accession>A0AAE3XJD7</accession>
<organism evidence="3 4">
    <name type="scientific">Aureibacter tunicatorum</name>
    <dbReference type="NCBI Taxonomy" id="866807"/>
    <lineage>
        <taxon>Bacteria</taxon>
        <taxon>Pseudomonadati</taxon>
        <taxon>Bacteroidota</taxon>
        <taxon>Cytophagia</taxon>
        <taxon>Cytophagales</taxon>
        <taxon>Persicobacteraceae</taxon>
        <taxon>Aureibacter</taxon>
    </lineage>
</organism>
<dbReference type="EMBL" id="JAVDQD010000001">
    <property type="protein sequence ID" value="MDR6237457.1"/>
    <property type="molecule type" value="Genomic_DNA"/>
</dbReference>
<evidence type="ECO:0000256" key="1">
    <source>
        <dbReference type="SAM" id="MobiDB-lite"/>
    </source>
</evidence>
<dbReference type="Proteomes" id="UP001185092">
    <property type="component" value="Unassembled WGS sequence"/>
</dbReference>
<evidence type="ECO:0000313" key="4">
    <source>
        <dbReference type="Proteomes" id="UP001185092"/>
    </source>
</evidence>
<feature type="compositionally biased region" description="Basic and acidic residues" evidence="1">
    <location>
        <begin position="34"/>
        <end position="44"/>
    </location>
</feature>
<proteinExistence type="predicted"/>
<gene>
    <name evidence="3" type="ORF">HNQ88_000433</name>
</gene>
<name>A0AAE3XJD7_9BACT</name>
<feature type="domain" description="eCIS core" evidence="2">
    <location>
        <begin position="93"/>
        <end position="158"/>
    </location>
</feature>
<feature type="region of interest" description="Disordered" evidence="1">
    <location>
        <begin position="1"/>
        <end position="45"/>
    </location>
</feature>
<sequence>MKQEEQNQHNWKNTLQKKADHYQKQNWVNTQLKKRNDSKSEHSFESNNHLSITQMMADIENSKNSDQYKLWNTTADQLPVQKQSMPKQNNTGMPDQLKSGIENLSGHSMDDVKVHYNSDKPAQFQAHAFAQGSNIHIAPGQEKHLAHEAWHVVQQKEGRVKPTMQMKGGVNVNDDIGLEKEADAMGARALQMKNEGSQSFGLSNNESEKFIAQRKTHEPSNQPLQLKTNENASSSSAVVQRMGTGLSLLLAGIGSLVAHQVLTYINKKNMESDDTLVGKENPYDEGGKGKLQIRKYHAFVENEKNPFWHVWLTYKFEDGTEFKIAERGNGRENWKDYPVISETTISNNQLARILEKDDDINDKYWPSLYGPGWNDCHTWLKIVQNYAGVNSPLTTPRFNND</sequence>
<dbReference type="Pfam" id="PF13699">
    <property type="entry name" value="eCIS_core"/>
    <property type="match status" value="1"/>
</dbReference>
<evidence type="ECO:0000313" key="3">
    <source>
        <dbReference type="EMBL" id="MDR6237457.1"/>
    </source>
</evidence>
<keyword evidence="4" id="KW-1185">Reference proteome</keyword>
<dbReference type="InterPro" id="IPR025295">
    <property type="entry name" value="eCIS_core_dom"/>
</dbReference>
<reference evidence="3" key="1">
    <citation type="submission" date="2023-07" db="EMBL/GenBank/DDBJ databases">
        <title>Genomic Encyclopedia of Type Strains, Phase IV (KMG-IV): sequencing the most valuable type-strain genomes for metagenomic binning, comparative biology and taxonomic classification.</title>
        <authorList>
            <person name="Goeker M."/>
        </authorList>
    </citation>
    <scope>NUCLEOTIDE SEQUENCE</scope>
    <source>
        <strain evidence="3">DSM 26174</strain>
    </source>
</reference>
<dbReference type="RefSeq" id="WP_309936922.1">
    <property type="nucleotide sequence ID" value="NZ_AP025305.1"/>
</dbReference>
<protein>
    <recommendedName>
        <fullName evidence="2">eCIS core domain-containing protein</fullName>
    </recommendedName>
</protein>
<evidence type="ECO:0000259" key="2">
    <source>
        <dbReference type="Pfam" id="PF13699"/>
    </source>
</evidence>
<dbReference type="AlphaFoldDB" id="A0AAE3XJD7"/>